<evidence type="ECO:0000259" key="2">
    <source>
        <dbReference type="PROSITE" id="PS51502"/>
    </source>
</evidence>
<dbReference type="Gene3D" id="3.30.70.100">
    <property type="match status" value="1"/>
</dbReference>
<gene>
    <name evidence="3" type="ORF">OMP38_15010</name>
</gene>
<evidence type="ECO:0000256" key="1">
    <source>
        <dbReference type="ARBA" id="ARBA00011738"/>
    </source>
</evidence>
<comment type="subunit">
    <text evidence="1">Homodimer.</text>
</comment>
<dbReference type="Pfam" id="PF07876">
    <property type="entry name" value="Dabb"/>
    <property type="match status" value="1"/>
</dbReference>
<dbReference type="PANTHER" id="PTHR33178:SF10">
    <property type="entry name" value="STRESS-RESPONSE A_B BARREL DOMAIN-CONTAINING PROTEIN"/>
    <property type="match status" value="1"/>
</dbReference>
<organism evidence="3 4">
    <name type="scientific">Cohnella ginsengisoli</name>
    <dbReference type="NCBI Taxonomy" id="425004"/>
    <lineage>
        <taxon>Bacteria</taxon>
        <taxon>Bacillati</taxon>
        <taxon>Bacillota</taxon>
        <taxon>Bacilli</taxon>
        <taxon>Bacillales</taxon>
        <taxon>Paenibacillaceae</taxon>
        <taxon>Cohnella</taxon>
    </lineage>
</organism>
<name>A0A9X4KH04_9BACL</name>
<dbReference type="InterPro" id="IPR044662">
    <property type="entry name" value="HS1/DABB1-like"/>
</dbReference>
<dbReference type="InterPro" id="IPR011008">
    <property type="entry name" value="Dimeric_a/b-barrel"/>
</dbReference>
<sequence>MSKPNHSAIRHQVIFDLKHEKGSAEADRFLKDGWRILTSIPAVRNFEVLKQVSPKNDYTYGYSMEFASQADYDSYNAHPAHVAFVAERWESEVTRFLEIDFVRDYGAEEGQSDAN</sequence>
<dbReference type="PANTHER" id="PTHR33178">
    <property type="match status" value="1"/>
</dbReference>
<feature type="domain" description="Stress-response A/B barrel" evidence="2">
    <location>
        <begin position="9"/>
        <end position="101"/>
    </location>
</feature>
<proteinExistence type="predicted"/>
<dbReference type="PROSITE" id="PS51502">
    <property type="entry name" value="S_R_A_B_BARREL"/>
    <property type="match status" value="1"/>
</dbReference>
<dbReference type="Proteomes" id="UP001153387">
    <property type="component" value="Unassembled WGS sequence"/>
</dbReference>
<dbReference type="AlphaFoldDB" id="A0A9X4KH04"/>
<accession>A0A9X4KH04</accession>
<evidence type="ECO:0000313" key="4">
    <source>
        <dbReference type="Proteomes" id="UP001153387"/>
    </source>
</evidence>
<reference evidence="3 4" key="1">
    <citation type="submission" date="2022-10" db="EMBL/GenBank/DDBJ databases">
        <title>Comparative genomic analysis of Cohnella hashimotonis sp. nov., isolated from the International Space Station.</title>
        <authorList>
            <person name="Simpson A."/>
            <person name="Venkateswaran K."/>
        </authorList>
    </citation>
    <scope>NUCLEOTIDE SEQUENCE [LARGE SCALE GENOMIC DNA]</scope>
    <source>
        <strain evidence="3 4">DSM 18997</strain>
    </source>
</reference>
<dbReference type="SMART" id="SM00886">
    <property type="entry name" value="Dabb"/>
    <property type="match status" value="1"/>
</dbReference>
<dbReference type="SUPFAM" id="SSF54909">
    <property type="entry name" value="Dimeric alpha+beta barrel"/>
    <property type="match status" value="1"/>
</dbReference>
<dbReference type="EMBL" id="JAPDHZ010000003">
    <property type="protein sequence ID" value="MDG0792023.1"/>
    <property type="molecule type" value="Genomic_DNA"/>
</dbReference>
<comment type="caution">
    <text evidence="3">The sequence shown here is derived from an EMBL/GenBank/DDBJ whole genome shotgun (WGS) entry which is preliminary data.</text>
</comment>
<keyword evidence="4" id="KW-1185">Reference proteome</keyword>
<dbReference type="RefSeq" id="WP_277565852.1">
    <property type="nucleotide sequence ID" value="NZ_JAPDHZ010000003.1"/>
</dbReference>
<evidence type="ECO:0000313" key="3">
    <source>
        <dbReference type="EMBL" id="MDG0792023.1"/>
    </source>
</evidence>
<protein>
    <submittedName>
        <fullName evidence="3">Dabb family protein</fullName>
    </submittedName>
</protein>
<dbReference type="InterPro" id="IPR013097">
    <property type="entry name" value="Dabb"/>
</dbReference>